<gene>
    <name evidence="12" type="ORF">N0V93_001733</name>
</gene>
<dbReference type="SMART" id="SM00066">
    <property type="entry name" value="GAL4"/>
    <property type="match status" value="1"/>
</dbReference>
<dbReference type="GO" id="GO:0000981">
    <property type="term" value="F:DNA-binding transcription factor activity, RNA polymerase II-specific"/>
    <property type="evidence" value="ECO:0007669"/>
    <property type="project" value="InterPro"/>
</dbReference>
<dbReference type="FunFam" id="4.10.240.10:FF:000005">
    <property type="entry name" value="Quinic acid utilization activator"/>
    <property type="match status" value="1"/>
</dbReference>
<evidence type="ECO:0000256" key="1">
    <source>
        <dbReference type="ARBA" id="ARBA00004123"/>
    </source>
</evidence>
<dbReference type="Pfam" id="PF00172">
    <property type="entry name" value="Zn_clus"/>
    <property type="match status" value="1"/>
</dbReference>
<feature type="region of interest" description="Disordered" evidence="10">
    <location>
        <begin position="1"/>
        <end position="46"/>
    </location>
</feature>
<keyword evidence="7" id="KW-0010">Activator</keyword>
<dbReference type="OrthoDB" id="3364175at2759"/>
<name>A0A9W9D1Y5_9PEZI</name>
<dbReference type="InterPro" id="IPR052783">
    <property type="entry name" value="Metabolic/Drug-Res_Regulator"/>
</dbReference>
<dbReference type="GO" id="GO:0005634">
    <property type="term" value="C:nucleus"/>
    <property type="evidence" value="ECO:0007669"/>
    <property type="project" value="UniProtKB-SubCell"/>
</dbReference>
<dbReference type="InterPro" id="IPR007219">
    <property type="entry name" value="XnlR_reg_dom"/>
</dbReference>
<organism evidence="12 13">
    <name type="scientific">Gnomoniopsis smithogilvyi</name>
    <dbReference type="NCBI Taxonomy" id="1191159"/>
    <lineage>
        <taxon>Eukaryota</taxon>
        <taxon>Fungi</taxon>
        <taxon>Dikarya</taxon>
        <taxon>Ascomycota</taxon>
        <taxon>Pezizomycotina</taxon>
        <taxon>Sordariomycetes</taxon>
        <taxon>Sordariomycetidae</taxon>
        <taxon>Diaporthales</taxon>
        <taxon>Gnomoniaceae</taxon>
        <taxon>Gnomoniopsis</taxon>
    </lineage>
</organism>
<dbReference type="GO" id="GO:0045944">
    <property type="term" value="P:positive regulation of transcription by RNA polymerase II"/>
    <property type="evidence" value="ECO:0007669"/>
    <property type="project" value="TreeGrafter"/>
</dbReference>
<feature type="compositionally biased region" description="Polar residues" evidence="10">
    <location>
        <begin position="641"/>
        <end position="685"/>
    </location>
</feature>
<keyword evidence="8" id="KW-0804">Transcription</keyword>
<dbReference type="PANTHER" id="PTHR47655">
    <property type="entry name" value="QUINIC ACID UTILIZATION ACTIVATOR"/>
    <property type="match status" value="1"/>
</dbReference>
<evidence type="ECO:0000313" key="12">
    <source>
        <dbReference type="EMBL" id="KAJ4397503.1"/>
    </source>
</evidence>
<keyword evidence="2" id="KW-0479">Metal-binding</keyword>
<dbReference type="PANTHER" id="PTHR47655:SF2">
    <property type="entry name" value="QUINIC ACID UTILIZATION ACTIVATOR"/>
    <property type="match status" value="1"/>
</dbReference>
<dbReference type="AlphaFoldDB" id="A0A9W9D1Y5"/>
<feature type="compositionally biased region" description="Low complexity" evidence="10">
    <location>
        <begin position="8"/>
        <end position="42"/>
    </location>
</feature>
<evidence type="ECO:0000256" key="3">
    <source>
        <dbReference type="ARBA" id="ARBA00022833"/>
    </source>
</evidence>
<reference evidence="12" key="1">
    <citation type="submission" date="2022-10" db="EMBL/GenBank/DDBJ databases">
        <title>Tapping the CABI collections for fungal endophytes: first genome assemblies for Collariella, Neodidymelliopsis, Ascochyta clinopodiicola, Didymella pomorum, Didymosphaeria variabile, Neocosmospora piperis and Neocucurbitaria cava.</title>
        <authorList>
            <person name="Hill R."/>
        </authorList>
    </citation>
    <scope>NUCLEOTIDE SEQUENCE</scope>
    <source>
        <strain evidence="12">IMI 355082</strain>
    </source>
</reference>
<keyword evidence="5" id="KW-0805">Transcription regulation</keyword>
<keyword evidence="3" id="KW-0862">Zinc</keyword>
<dbReference type="EMBL" id="JAPEVB010000001">
    <property type="protein sequence ID" value="KAJ4397503.1"/>
    <property type="molecule type" value="Genomic_DNA"/>
</dbReference>
<proteinExistence type="predicted"/>
<keyword evidence="6" id="KW-0238">DNA-binding</keyword>
<evidence type="ECO:0000256" key="9">
    <source>
        <dbReference type="ARBA" id="ARBA00023242"/>
    </source>
</evidence>
<dbReference type="Proteomes" id="UP001140453">
    <property type="component" value="Unassembled WGS sequence"/>
</dbReference>
<dbReference type="GO" id="GO:0008270">
    <property type="term" value="F:zinc ion binding"/>
    <property type="evidence" value="ECO:0007669"/>
    <property type="project" value="InterPro"/>
</dbReference>
<dbReference type="CDD" id="cd00067">
    <property type="entry name" value="GAL4"/>
    <property type="match status" value="1"/>
</dbReference>
<sequence length="779" mass="84910">MPSKRKLTATTAATAITPDPDAPSTSTGPGADDSPAASSAAPNNKRQRVSRACDQCRAAREKCDGIQPLCFPCVSQNRPCTYAANPKKRGVQTGYIKTLEVALAWLFEKVPGCEEALENLLLHEGGQGQNLLVGKDSDRANRLHKRWRKSKVHREIDRILSGGDSTQSRTDKSSPFDDEGSDTGRSDKTPRTFPNSTPGQQGNSSANGLSSKSAGSLYRATTAPTNIKLPSNHWELVDIYFSYTHCWYPILEKQDLLKTVYHYPEAGLDIQQLGPHPAAHAELWAAMALAAYQDAASTTSDAAVSETPSLCPDEIYNIARRLVPTEEGNFEIQHARALLLLALINVGKGKKTCAWILVGLAHRIALDVSELHSNDERSSRRATAVLMGCYILDTLISVHRRGMPSLETAGIIEGMSIPEDNLDEWQPWAPCKGFGSTSRLSSRSPAYSLTTFNQVYDVFKFMRKRTLQRQNGLLPTEHPSEAMMLLHQTIKPGLPFARFIVARDSSSITIPSAYVLRILFLWVGAILDSTDESPCTLILESIEQYLAQFGACGAPPFFSSCLAMMRQHRSFDDLHPHGKERWQTVQDTLMSTWSASKPKSPETVRPASATSKATGISDTPAASTTTHTATSLTTTTPSDIFPSTNVLQTPTLLPTQYPSQTNAPFMMNTFSPSKQPQSNHPPQSLNAAAAGANVGMNMFDHSNMIHSIPGQTALGRPPGMGHHRESFGAASLDYDALLDDLSSMDYVDRVDADPQFMANLGFAPGCDISEILSREFGAI</sequence>
<keyword evidence="13" id="KW-1185">Reference proteome</keyword>
<evidence type="ECO:0000313" key="13">
    <source>
        <dbReference type="Proteomes" id="UP001140453"/>
    </source>
</evidence>
<keyword evidence="9" id="KW-0539">Nucleus</keyword>
<evidence type="ECO:0000256" key="10">
    <source>
        <dbReference type="SAM" id="MobiDB-lite"/>
    </source>
</evidence>
<dbReference type="Gene3D" id="4.10.240.10">
    <property type="entry name" value="Zn(2)-C6 fungal-type DNA-binding domain"/>
    <property type="match status" value="1"/>
</dbReference>
<evidence type="ECO:0000256" key="6">
    <source>
        <dbReference type="ARBA" id="ARBA00023125"/>
    </source>
</evidence>
<feature type="domain" description="Zn(2)-C6 fungal-type" evidence="11">
    <location>
        <begin position="52"/>
        <end position="82"/>
    </location>
</feature>
<dbReference type="InterPro" id="IPR001138">
    <property type="entry name" value="Zn2Cys6_DnaBD"/>
</dbReference>
<feature type="compositionally biased region" description="Low complexity" evidence="10">
    <location>
        <begin position="619"/>
        <end position="638"/>
    </location>
</feature>
<keyword evidence="4" id="KW-0672">Quinate metabolism</keyword>
<protein>
    <recommendedName>
        <fullName evidence="11">Zn(2)-C6 fungal-type domain-containing protein</fullName>
    </recommendedName>
</protein>
<dbReference type="InterPro" id="IPR036864">
    <property type="entry name" value="Zn2-C6_fun-type_DNA-bd_sf"/>
</dbReference>
<evidence type="ECO:0000256" key="8">
    <source>
        <dbReference type="ARBA" id="ARBA00023163"/>
    </source>
</evidence>
<accession>A0A9W9D1Y5</accession>
<comment type="subcellular location">
    <subcellularLocation>
        <location evidence="1">Nucleus</location>
    </subcellularLocation>
</comment>
<dbReference type="GO" id="GO:0006351">
    <property type="term" value="P:DNA-templated transcription"/>
    <property type="evidence" value="ECO:0007669"/>
    <property type="project" value="InterPro"/>
</dbReference>
<comment type="caution">
    <text evidence="12">The sequence shown here is derived from an EMBL/GenBank/DDBJ whole genome shotgun (WGS) entry which is preliminary data.</text>
</comment>
<evidence type="ECO:0000256" key="2">
    <source>
        <dbReference type="ARBA" id="ARBA00022723"/>
    </source>
</evidence>
<dbReference type="SUPFAM" id="SSF57701">
    <property type="entry name" value="Zn2/Cys6 DNA-binding domain"/>
    <property type="match status" value="1"/>
</dbReference>
<evidence type="ECO:0000256" key="7">
    <source>
        <dbReference type="ARBA" id="ARBA00023159"/>
    </source>
</evidence>
<evidence type="ECO:0000256" key="5">
    <source>
        <dbReference type="ARBA" id="ARBA00023015"/>
    </source>
</evidence>
<dbReference type="PROSITE" id="PS00463">
    <property type="entry name" value="ZN2_CY6_FUNGAL_1"/>
    <property type="match status" value="1"/>
</dbReference>
<dbReference type="Pfam" id="PF04082">
    <property type="entry name" value="Fungal_trans"/>
    <property type="match status" value="1"/>
</dbReference>
<feature type="compositionally biased region" description="Polar residues" evidence="10">
    <location>
        <begin position="608"/>
        <end position="617"/>
    </location>
</feature>
<feature type="compositionally biased region" description="Polar residues" evidence="10">
    <location>
        <begin position="192"/>
        <end position="212"/>
    </location>
</feature>
<evidence type="ECO:0000256" key="4">
    <source>
        <dbReference type="ARBA" id="ARBA00022911"/>
    </source>
</evidence>
<feature type="region of interest" description="Disordered" evidence="10">
    <location>
        <begin position="593"/>
        <end position="686"/>
    </location>
</feature>
<dbReference type="GO" id="GO:0003677">
    <property type="term" value="F:DNA binding"/>
    <property type="evidence" value="ECO:0007669"/>
    <property type="project" value="UniProtKB-KW"/>
</dbReference>
<dbReference type="PROSITE" id="PS50048">
    <property type="entry name" value="ZN2_CY6_FUNGAL_2"/>
    <property type="match status" value="1"/>
</dbReference>
<evidence type="ECO:0000259" key="11">
    <source>
        <dbReference type="PROSITE" id="PS50048"/>
    </source>
</evidence>
<dbReference type="CDD" id="cd12148">
    <property type="entry name" value="fungal_TF_MHR"/>
    <property type="match status" value="1"/>
</dbReference>
<feature type="region of interest" description="Disordered" evidence="10">
    <location>
        <begin position="158"/>
        <end position="212"/>
    </location>
</feature>